<comment type="similarity">
    <text evidence="9 11">Belongs to the TonB-dependent receptor family.</text>
</comment>
<feature type="chain" id="PRO_5045404103" evidence="12">
    <location>
        <begin position="37"/>
        <end position="949"/>
    </location>
</feature>
<comment type="subcellular location">
    <subcellularLocation>
        <location evidence="1 9">Cell outer membrane</location>
        <topology evidence="1 9">Multi-pass membrane protein</topology>
    </subcellularLocation>
</comment>
<evidence type="ECO:0000256" key="10">
    <source>
        <dbReference type="PROSITE-ProRule" id="PRU10144"/>
    </source>
</evidence>
<keyword evidence="6 11" id="KW-0798">TonB box</keyword>
<keyword evidence="7 9" id="KW-0472">Membrane</keyword>
<feature type="short sequence motif" description="TonB C-terminal box" evidence="10">
    <location>
        <begin position="932"/>
        <end position="949"/>
    </location>
</feature>
<feature type="domain" description="TonB-dependent receptor plug" evidence="14">
    <location>
        <begin position="64"/>
        <end position="176"/>
    </location>
</feature>
<evidence type="ECO:0000256" key="8">
    <source>
        <dbReference type="ARBA" id="ARBA00023237"/>
    </source>
</evidence>
<dbReference type="InterPro" id="IPR036942">
    <property type="entry name" value="Beta-barrel_TonB_sf"/>
</dbReference>
<evidence type="ECO:0000259" key="14">
    <source>
        <dbReference type="Pfam" id="PF07715"/>
    </source>
</evidence>
<gene>
    <name evidence="15" type="ORF">K7G82_25555</name>
</gene>
<evidence type="ECO:0000256" key="9">
    <source>
        <dbReference type="PROSITE-ProRule" id="PRU01360"/>
    </source>
</evidence>
<evidence type="ECO:0000256" key="1">
    <source>
        <dbReference type="ARBA" id="ARBA00004571"/>
    </source>
</evidence>
<dbReference type="InterPro" id="IPR039426">
    <property type="entry name" value="TonB-dep_rcpt-like"/>
</dbReference>
<dbReference type="InterPro" id="IPR010917">
    <property type="entry name" value="TonB_rcpt_CS"/>
</dbReference>
<organism evidence="15 16">
    <name type="scientific">Sphingomonas colocasiae</name>
    <dbReference type="NCBI Taxonomy" id="1848973"/>
    <lineage>
        <taxon>Bacteria</taxon>
        <taxon>Pseudomonadati</taxon>
        <taxon>Pseudomonadota</taxon>
        <taxon>Alphaproteobacteria</taxon>
        <taxon>Sphingomonadales</taxon>
        <taxon>Sphingomonadaceae</taxon>
        <taxon>Sphingomonas</taxon>
    </lineage>
</organism>
<keyword evidence="4 9" id="KW-0812">Transmembrane</keyword>
<evidence type="ECO:0000256" key="11">
    <source>
        <dbReference type="RuleBase" id="RU003357"/>
    </source>
</evidence>
<dbReference type="Proteomes" id="UP000706039">
    <property type="component" value="Unassembled WGS sequence"/>
</dbReference>
<dbReference type="Pfam" id="PF07715">
    <property type="entry name" value="Plug"/>
    <property type="match status" value="1"/>
</dbReference>
<name>A0ABS7PXK3_9SPHN</name>
<keyword evidence="2 9" id="KW-0813">Transport</keyword>
<evidence type="ECO:0000313" key="15">
    <source>
        <dbReference type="EMBL" id="MBY8825694.1"/>
    </source>
</evidence>
<evidence type="ECO:0000256" key="2">
    <source>
        <dbReference type="ARBA" id="ARBA00022448"/>
    </source>
</evidence>
<evidence type="ECO:0000256" key="12">
    <source>
        <dbReference type="SAM" id="SignalP"/>
    </source>
</evidence>
<keyword evidence="16" id="KW-1185">Reference proteome</keyword>
<keyword evidence="8 9" id="KW-0998">Cell outer membrane</keyword>
<dbReference type="EMBL" id="JAINVV010000013">
    <property type="protein sequence ID" value="MBY8825694.1"/>
    <property type="molecule type" value="Genomic_DNA"/>
</dbReference>
<dbReference type="Gene3D" id="2.170.130.10">
    <property type="entry name" value="TonB-dependent receptor, plug domain"/>
    <property type="match status" value="1"/>
</dbReference>
<dbReference type="Gene3D" id="2.40.170.20">
    <property type="entry name" value="TonB-dependent receptor, beta-barrel domain"/>
    <property type="match status" value="1"/>
</dbReference>
<dbReference type="InterPro" id="IPR037066">
    <property type="entry name" value="Plug_dom_sf"/>
</dbReference>
<dbReference type="SUPFAM" id="SSF56935">
    <property type="entry name" value="Porins"/>
    <property type="match status" value="1"/>
</dbReference>
<dbReference type="Pfam" id="PF00593">
    <property type="entry name" value="TonB_dep_Rec_b-barrel"/>
    <property type="match status" value="1"/>
</dbReference>
<keyword evidence="5 12" id="KW-0732">Signal</keyword>
<evidence type="ECO:0000256" key="7">
    <source>
        <dbReference type="ARBA" id="ARBA00023136"/>
    </source>
</evidence>
<evidence type="ECO:0000256" key="4">
    <source>
        <dbReference type="ARBA" id="ARBA00022692"/>
    </source>
</evidence>
<dbReference type="PROSITE" id="PS01156">
    <property type="entry name" value="TONB_DEPENDENT_REC_2"/>
    <property type="match status" value="1"/>
</dbReference>
<dbReference type="PANTHER" id="PTHR47234">
    <property type="match status" value="1"/>
</dbReference>
<evidence type="ECO:0000313" key="16">
    <source>
        <dbReference type="Proteomes" id="UP000706039"/>
    </source>
</evidence>
<evidence type="ECO:0000256" key="3">
    <source>
        <dbReference type="ARBA" id="ARBA00022452"/>
    </source>
</evidence>
<feature type="signal peptide" evidence="12">
    <location>
        <begin position="1"/>
        <end position="36"/>
    </location>
</feature>
<dbReference type="PROSITE" id="PS52016">
    <property type="entry name" value="TONB_DEPENDENT_REC_3"/>
    <property type="match status" value="1"/>
</dbReference>
<keyword evidence="3 9" id="KW-1134">Transmembrane beta strand</keyword>
<dbReference type="InterPro" id="IPR012910">
    <property type="entry name" value="Plug_dom"/>
</dbReference>
<accession>A0ABS7PXK3</accession>
<dbReference type="RefSeq" id="WP_222992800.1">
    <property type="nucleotide sequence ID" value="NZ_JAINVV010000013.1"/>
</dbReference>
<feature type="domain" description="TonB-dependent receptor-like beta-barrel" evidence="13">
    <location>
        <begin position="421"/>
        <end position="913"/>
    </location>
</feature>
<reference evidence="15 16" key="1">
    <citation type="submission" date="2021-08" db="EMBL/GenBank/DDBJ databases">
        <authorList>
            <person name="Tuo L."/>
        </authorList>
    </citation>
    <scope>NUCLEOTIDE SEQUENCE [LARGE SCALE GENOMIC DNA]</scope>
    <source>
        <strain evidence="15 16">JCM 31229</strain>
    </source>
</reference>
<dbReference type="InterPro" id="IPR000531">
    <property type="entry name" value="Beta-barrel_TonB"/>
</dbReference>
<evidence type="ECO:0000256" key="5">
    <source>
        <dbReference type="ARBA" id="ARBA00022729"/>
    </source>
</evidence>
<protein>
    <submittedName>
        <fullName evidence="15">TonB-dependent receptor</fullName>
    </submittedName>
</protein>
<evidence type="ECO:0000259" key="13">
    <source>
        <dbReference type="Pfam" id="PF00593"/>
    </source>
</evidence>
<comment type="caution">
    <text evidence="15">The sequence shown here is derived from an EMBL/GenBank/DDBJ whole genome shotgun (WGS) entry which is preliminary data.</text>
</comment>
<sequence length="949" mass="100177">MTAVASHSFSGSARRAKLLLLAGGSALLCLAHPALAQTAPQAAEAEPEADIIVTGSLVQRNGFDTPTPVTVIGAETLSRVAAPNIADVINQMPSVRPSLTPTSTVNLGSLAAGNYIDLRGLGYQRTQVQVDGRRYVPTTPAGGVSISSIPQAMVNGIDIVTGGASAAYGSDAVAGVVNLRIDSRFKGFKGSVQGGISNYGDYENFLASASYGTSFMDDRLHLVVAAEASQNGGIRWLRDRPWSAKNPGTVSNPAYTVANGEPRLILTDNIRQTNVSYGGVITGVSFTPGNGSAITNILALPSYLKGIQFDTSGNAVPFAFGSLVTASTQVGGDGANGIADSLGAVPVNRYTGFGRLTFDASDAITLFGEFSYNKVTSEYLGLASAHQMSIRSDNVFLPAALRQTLAANNVATITVGRSVLDNARTVSNLDIETINALGGFNAKLGAGWTLDGSFSYGRTKNRATTSNNRITARYNLAVDAIDDPRTPGVVDPICRSTLTDPTNGCVPLNLIGENRYSDAALAYVNGTGFRLWDIKQKSAIMTLRGSPFDTWAGPVSIAAGGEYRELSVKTTSDPISTAQAFFGGGTIPYAGKVTVKEGFGEVMVPLAKDTSWAKDLSVDAAVRVTDYSTSGTVVTWKGGISYAINDSIRVRATRSRDIRAPGLEELFQAGSTSALSVFDPIVNDTYLVTAANQGNPNLTPEKADTFTAGLVLTPTFIPRLKLSVDYYKIELNNAIIALTPAAIVDRCYSGTSPQACPLIIRGGTDDRITRVLNGPVNLTSVKTSGIDVEAQYWFPIGEDRINLQALVTYIDNTSIFDGITLTQLGGSVEQPTVAAVGGNPHWKVNTHVSYVNPGFTLSVAARYIGGGAINRAYTTKDLDVLSVNGRVYFDLQGEVTLIENDDNRVALFGSIQNVFNKTPPITGVGGYGTTRALYDTLGRMFTAGVRFKF</sequence>
<proteinExistence type="inferred from homology"/>
<keyword evidence="15" id="KW-0675">Receptor</keyword>
<dbReference type="PANTHER" id="PTHR47234:SF3">
    <property type="entry name" value="SECRETIN_TONB SHORT N-TERMINAL DOMAIN-CONTAINING PROTEIN"/>
    <property type="match status" value="1"/>
</dbReference>
<evidence type="ECO:0000256" key="6">
    <source>
        <dbReference type="ARBA" id="ARBA00023077"/>
    </source>
</evidence>